<keyword evidence="2" id="KW-0946">Virion</keyword>
<accession>G3EHZ7</accession>
<dbReference type="Pfam" id="PF06193">
    <property type="entry name" value="Orthopox_A5L"/>
    <property type="match status" value="1"/>
</dbReference>
<proteinExistence type="inferred from homology"/>
<keyword evidence="4" id="KW-0472">Membrane</keyword>
<dbReference type="GeneID" id="11107243"/>
<evidence type="ECO:0000256" key="3">
    <source>
        <dbReference type="ARBA" id="ARBA00022870"/>
    </source>
</evidence>
<evidence type="ECO:0000313" key="10">
    <source>
        <dbReference type="EMBL" id="AEN03694.1"/>
    </source>
</evidence>
<evidence type="ECO:0000256" key="7">
    <source>
        <dbReference type="ARBA" id="ARBA00034707"/>
    </source>
</evidence>
<dbReference type="OrthoDB" id="20038at10239"/>
<evidence type="ECO:0000256" key="8">
    <source>
        <dbReference type="ARBA" id="ARBA00034806"/>
    </source>
</evidence>
<dbReference type="EMBL" id="HQ849551">
    <property type="protein sequence ID" value="AEN03694.1"/>
    <property type="molecule type" value="Genomic_DNA"/>
</dbReference>
<evidence type="ECO:0000256" key="9">
    <source>
        <dbReference type="ARBA" id="ARBA00034856"/>
    </source>
</evidence>
<evidence type="ECO:0000256" key="2">
    <source>
        <dbReference type="ARBA" id="ARBA00022844"/>
    </source>
</evidence>
<dbReference type="RefSeq" id="YP_004821458.1">
    <property type="nucleotide sequence ID" value="NC_015960.1"/>
</dbReference>
<comment type="similarity">
    <text evidence="7">Belongs to the orthopoxvirus OPG130 family.</text>
</comment>
<keyword evidence="11" id="KW-1185">Reference proteome</keyword>
<keyword evidence="3" id="KW-1043">Host membrane</keyword>
<evidence type="ECO:0000256" key="1">
    <source>
        <dbReference type="ARBA" id="ARBA00004328"/>
    </source>
</evidence>
<comment type="function">
    <text evidence="5">Component of the virion core. Participates in virion assembly.</text>
</comment>
<dbReference type="Proteomes" id="UP000164653">
    <property type="component" value="Segment"/>
</dbReference>
<protein>
    <recommendedName>
        <fullName evidence="9">39kDa core protein OPG130</fullName>
    </recommendedName>
</protein>
<organism evidence="10 11">
    <name type="scientific">Yokapox virus</name>
    <dbReference type="NCBI Taxonomy" id="1076255"/>
    <lineage>
        <taxon>Viruses</taxon>
        <taxon>Varidnaviria</taxon>
        <taxon>Bamfordvirae</taxon>
        <taxon>Nucleocytoviricota</taxon>
        <taxon>Pokkesviricetes</taxon>
        <taxon>Chitovirales</taxon>
        <taxon>Poxviridae</taxon>
        <taxon>Chordopoxvirinae</taxon>
        <taxon>Centapoxvirus</taxon>
        <taxon>Centapoxvirus yokapox</taxon>
    </lineage>
</organism>
<evidence type="ECO:0000256" key="4">
    <source>
        <dbReference type="ARBA" id="ARBA00023136"/>
    </source>
</evidence>
<gene>
    <name evidence="10" type="ORF">YKV105c</name>
</gene>
<dbReference type="InterPro" id="IPR010396">
    <property type="entry name" value="Poxvirus_A4L"/>
</dbReference>
<comment type="subcellular location">
    <subcellularLocation>
        <location evidence="6">Host endoplasmic reticulum-Golgi intermediate compartment membrane</location>
    </subcellularLocation>
    <subcellularLocation>
        <location evidence="1">Virion</location>
    </subcellularLocation>
</comment>
<name>G3EHZ7_9POXV</name>
<dbReference type="GO" id="GO:0044173">
    <property type="term" value="C:host cell endoplasmic reticulum-Golgi intermediate compartment membrane"/>
    <property type="evidence" value="ECO:0007669"/>
    <property type="project" value="UniProtKB-SubCell"/>
</dbReference>
<sequence>MDFLNKFGSDLASSSTPKSSIYYSKEKEIEDEKKNLETDIDLKNRELYYQRQLRESLANNKNKVVITPVSKYQHNKPSCVPIINPVDVNTSQKPMTIKDFINKFNNEQKSSNSTVCSASTPVNTTCTQSNGNVLCTTTVTPSSNSSQSTMSCTSTNTNQPSTSVCTTVPSGGTICTTEQNLDNMSINDLITGVNKDIMSLQKESDELMTDVTDAKEYTTKMINQIMKLVKGLEQFQKK</sequence>
<evidence type="ECO:0000313" key="11">
    <source>
        <dbReference type="Proteomes" id="UP000164653"/>
    </source>
</evidence>
<comment type="subunit">
    <text evidence="8">Interacts with OPG136 and its cleaved form.</text>
</comment>
<dbReference type="KEGG" id="vg:11107243"/>
<dbReference type="GO" id="GO:0044423">
    <property type="term" value="C:virion component"/>
    <property type="evidence" value="ECO:0007669"/>
    <property type="project" value="UniProtKB-KW"/>
</dbReference>
<evidence type="ECO:0000256" key="5">
    <source>
        <dbReference type="ARBA" id="ARBA00034685"/>
    </source>
</evidence>
<evidence type="ECO:0000256" key="6">
    <source>
        <dbReference type="ARBA" id="ARBA00034689"/>
    </source>
</evidence>
<reference evidence="10 11" key="1">
    <citation type="journal article" date="2011" name="J. Virol.">
        <title>The genome of yoka poxvirus.</title>
        <authorList>
            <person name="Zhao G."/>
            <person name="Droit L."/>
            <person name="Tesh R.B."/>
            <person name="Popov V.L."/>
            <person name="Little N.S."/>
            <person name="Upton C."/>
            <person name="Virgin H.W."/>
            <person name="Wang D."/>
        </authorList>
    </citation>
    <scope>NUCLEOTIDE SEQUENCE [LARGE SCALE GENOMIC DNA]</scope>
    <source>
        <strain evidence="10">DakArB 4268</strain>
    </source>
</reference>